<proteinExistence type="inferred from homology"/>
<evidence type="ECO:0000256" key="7">
    <source>
        <dbReference type="ARBA" id="ARBA00023004"/>
    </source>
</evidence>
<evidence type="ECO:0000256" key="2">
    <source>
        <dbReference type="ARBA" id="ARBA00012679"/>
    </source>
</evidence>
<keyword evidence="4" id="KW-0813">Transport</keyword>
<evidence type="ECO:0000259" key="12">
    <source>
        <dbReference type="Pfam" id="PF06397"/>
    </source>
</evidence>
<keyword evidence="7" id="KW-0408">Iron</keyword>
<dbReference type="Proteomes" id="UP000810292">
    <property type="component" value="Unassembled WGS sequence"/>
</dbReference>
<dbReference type="Pfam" id="PF06397">
    <property type="entry name" value="Desulfoferrod_N"/>
    <property type="match status" value="1"/>
</dbReference>
<evidence type="ECO:0000256" key="1">
    <source>
        <dbReference type="ARBA" id="ARBA00005941"/>
    </source>
</evidence>
<feature type="domain" description="Desulfoferrodoxin N-terminal" evidence="12">
    <location>
        <begin position="5"/>
        <end position="34"/>
    </location>
</feature>
<dbReference type="InterPro" id="IPR036073">
    <property type="entry name" value="Desulfoferrodoxin_Fe-bd_dom_sf"/>
</dbReference>
<dbReference type="SUPFAM" id="SSF49367">
    <property type="entry name" value="Superoxide reductase-like"/>
    <property type="match status" value="1"/>
</dbReference>
<dbReference type="InterPro" id="IPR004462">
    <property type="entry name" value="Desulfoferrodoxin_N"/>
</dbReference>
<reference evidence="13" key="1">
    <citation type="submission" date="2020-10" db="EMBL/GenBank/DDBJ databases">
        <authorList>
            <person name="Gilroy R."/>
        </authorList>
    </citation>
    <scope>NUCLEOTIDE SEQUENCE</scope>
    <source>
        <strain evidence="13">14700</strain>
    </source>
</reference>
<evidence type="ECO:0000256" key="6">
    <source>
        <dbReference type="ARBA" id="ARBA00022982"/>
    </source>
</evidence>
<dbReference type="InterPro" id="IPR051233">
    <property type="entry name" value="Desulfoferrodoxin_SOR"/>
</dbReference>
<evidence type="ECO:0000313" key="13">
    <source>
        <dbReference type="EMBL" id="MBO8469966.1"/>
    </source>
</evidence>
<evidence type="ECO:0000256" key="5">
    <source>
        <dbReference type="ARBA" id="ARBA00022723"/>
    </source>
</evidence>
<evidence type="ECO:0000256" key="3">
    <source>
        <dbReference type="ARBA" id="ARBA00014839"/>
    </source>
</evidence>
<evidence type="ECO:0000313" key="14">
    <source>
        <dbReference type="Proteomes" id="UP000810292"/>
    </source>
</evidence>
<dbReference type="EMBL" id="JADIMF010000151">
    <property type="protein sequence ID" value="MBO8469966.1"/>
    <property type="molecule type" value="Genomic_DNA"/>
</dbReference>
<protein>
    <recommendedName>
        <fullName evidence="3">Desulfoferrodoxin</fullName>
        <ecNumber evidence="2">1.15.1.2</ecNumber>
    </recommendedName>
    <alternativeName>
        <fullName evidence="9">Superoxide reductase</fullName>
    </alternativeName>
</protein>
<feature type="domain" description="Desulfoferrodoxin ferrous iron-binding" evidence="11">
    <location>
        <begin position="40"/>
        <end position="122"/>
    </location>
</feature>
<gene>
    <name evidence="13" type="ORF">IAA72_09310</name>
</gene>
<reference evidence="13" key="2">
    <citation type="journal article" date="2021" name="PeerJ">
        <title>Extensive microbial diversity within the chicken gut microbiome revealed by metagenomics and culture.</title>
        <authorList>
            <person name="Gilroy R."/>
            <person name="Ravi A."/>
            <person name="Getino M."/>
            <person name="Pursley I."/>
            <person name="Horton D.L."/>
            <person name="Alikhan N.F."/>
            <person name="Baker D."/>
            <person name="Gharbi K."/>
            <person name="Hall N."/>
            <person name="Watson M."/>
            <person name="Adriaenssens E.M."/>
            <person name="Foster-Nyarko E."/>
            <person name="Jarju S."/>
            <person name="Secka A."/>
            <person name="Antonio M."/>
            <person name="Oren A."/>
            <person name="Chaudhuri R.R."/>
            <person name="La Ragione R."/>
            <person name="Hildebrand F."/>
            <person name="Pallen M.J."/>
        </authorList>
    </citation>
    <scope>NUCLEOTIDE SEQUENCE</scope>
    <source>
        <strain evidence="13">14700</strain>
    </source>
</reference>
<dbReference type="SUPFAM" id="SSF57802">
    <property type="entry name" value="Rubredoxin-like"/>
    <property type="match status" value="1"/>
</dbReference>
<dbReference type="GO" id="GO:0050605">
    <property type="term" value="F:superoxide reductase activity"/>
    <property type="evidence" value="ECO:0007669"/>
    <property type="project" value="UniProtKB-EC"/>
</dbReference>
<dbReference type="EC" id="1.15.1.2" evidence="2"/>
<organism evidence="13 14">
    <name type="scientific">Candidatus Ornithospirochaeta stercoravium</name>
    <dbReference type="NCBI Taxonomy" id="2840897"/>
    <lineage>
        <taxon>Bacteria</taxon>
        <taxon>Pseudomonadati</taxon>
        <taxon>Spirochaetota</taxon>
        <taxon>Spirochaetia</taxon>
        <taxon>Spirochaetales</taxon>
        <taxon>Spirochaetaceae</taxon>
        <taxon>Spirochaetaceae incertae sedis</taxon>
        <taxon>Candidatus Ornithospirochaeta</taxon>
    </lineage>
</organism>
<dbReference type="Pfam" id="PF01880">
    <property type="entry name" value="Desulfoferrodox"/>
    <property type="match status" value="1"/>
</dbReference>
<evidence type="ECO:0000256" key="8">
    <source>
        <dbReference type="ARBA" id="ARBA00024690"/>
    </source>
</evidence>
<accession>A0A9D9NDW0</accession>
<evidence type="ECO:0000256" key="10">
    <source>
        <dbReference type="ARBA" id="ARBA00047448"/>
    </source>
</evidence>
<evidence type="ECO:0000256" key="4">
    <source>
        <dbReference type="ARBA" id="ARBA00022448"/>
    </source>
</evidence>
<sequence>MGLTFYRCPDCGEIVMLVKKGGCTPMCCGHAMTELKANTTDAAQEKHVPVVVKGEHEIDVKVGSVPHPMTAEHYIEWIAVESKRGMKIKYLTPEDKPEEIFCNSGDAVAVYAYCNLHGLWKTEI</sequence>
<dbReference type="InterPro" id="IPR002742">
    <property type="entry name" value="Desulfoferrodoxin_Fe-bd_dom"/>
</dbReference>
<dbReference type="AlphaFoldDB" id="A0A9D9NDW0"/>
<keyword evidence="5" id="KW-0479">Metal-binding</keyword>
<dbReference type="GO" id="GO:0005506">
    <property type="term" value="F:iron ion binding"/>
    <property type="evidence" value="ECO:0007669"/>
    <property type="project" value="InterPro"/>
</dbReference>
<comment type="catalytic activity">
    <reaction evidence="10">
        <text>reduced [rubredoxin] + superoxide + 2 H(+) = oxidized [rubredoxin] + H2O2</text>
        <dbReference type="Rhea" id="RHEA:21324"/>
        <dbReference type="Rhea" id="RHEA-COMP:10302"/>
        <dbReference type="Rhea" id="RHEA-COMP:10303"/>
        <dbReference type="ChEBI" id="CHEBI:15378"/>
        <dbReference type="ChEBI" id="CHEBI:16240"/>
        <dbReference type="ChEBI" id="CHEBI:18421"/>
        <dbReference type="ChEBI" id="CHEBI:29033"/>
        <dbReference type="ChEBI" id="CHEBI:29034"/>
        <dbReference type="EC" id="1.15.1.2"/>
    </reaction>
</comment>
<evidence type="ECO:0000256" key="9">
    <source>
        <dbReference type="ARBA" id="ARBA00031398"/>
    </source>
</evidence>
<comment type="function">
    <text evidence="8">Catalyzes the one-electron reduction of superoxide anion radical to hydrogen peroxide at a nonheme ferrous iron center. Plays a fundamental role in case of oxidative stress via its superoxide detoxification activity.</text>
</comment>
<keyword evidence="6" id="KW-0249">Electron transport</keyword>
<dbReference type="PANTHER" id="PTHR36541">
    <property type="entry name" value="SUPEROXIDE REDUCTASE-RELATED"/>
    <property type="match status" value="1"/>
</dbReference>
<dbReference type="Gene3D" id="2.60.40.730">
    <property type="entry name" value="SOR catalytic domain"/>
    <property type="match status" value="1"/>
</dbReference>
<comment type="similarity">
    <text evidence="1">Belongs to the desulfoferrodoxin family.</text>
</comment>
<dbReference type="NCBIfam" id="TIGR00332">
    <property type="entry name" value="neela_ferrous"/>
    <property type="match status" value="1"/>
</dbReference>
<dbReference type="PANTHER" id="PTHR36541:SF1">
    <property type="entry name" value="SUPEROXIDE REDUCTASE-RELATED"/>
    <property type="match status" value="1"/>
</dbReference>
<name>A0A9D9NDW0_9SPIO</name>
<evidence type="ECO:0000259" key="11">
    <source>
        <dbReference type="Pfam" id="PF01880"/>
    </source>
</evidence>
<comment type="caution">
    <text evidence="13">The sequence shown here is derived from an EMBL/GenBank/DDBJ whole genome shotgun (WGS) entry which is preliminary data.</text>
</comment>